<evidence type="ECO:0000256" key="2">
    <source>
        <dbReference type="ARBA" id="ARBA00022448"/>
    </source>
</evidence>
<comment type="subcellular location">
    <subcellularLocation>
        <location evidence="1">Endomembrane system</location>
    </subcellularLocation>
</comment>
<sequence length="363" mass="40344">MTIQQDLALEQTDLDIGIVALTDCAPLVMAKHLGFFEQWGLQVNLHIQHSWATVRDRLHTGLLDAAQMLAPMPLASTLGLNGAKCDVINAFNLSMNGNGITLSTALFEQIKQLNNGQEPVLPLDSSWINQIVQNKRDNGQAKLRFAAVYPYSCHLFQLRDWLSIAEIDVDNDIEIIIIPPTEMTAALENDEIDGFCVGTPWNTKAVRAGIGATVITSCDIWQEAPEKVLAVTSQWQQQHPNTFIALLAAVQQTCEWLNSTANRFEAAAVLQTYLGEPLDVIAPSLIGSCLTTQNGTPRNIPAYNRFISKDANLPKLSQGRVLLDKMAMAHQLPHDFTQAQKQQLLKDVYRPDLYKSMLDMKKR</sequence>
<keyword evidence="4" id="KW-0997">Cell inner membrane</keyword>
<evidence type="ECO:0000256" key="5">
    <source>
        <dbReference type="ARBA" id="ARBA00023136"/>
    </source>
</evidence>
<evidence type="ECO:0000256" key="3">
    <source>
        <dbReference type="ARBA" id="ARBA00022475"/>
    </source>
</evidence>
<dbReference type="Gene3D" id="3.40.190.10">
    <property type="entry name" value="Periplasmic binding protein-like II"/>
    <property type="match status" value="2"/>
</dbReference>
<gene>
    <name evidence="6" type="ORF">RT723_05315</name>
</gene>
<dbReference type="EMBL" id="JAWCUA010000003">
    <property type="protein sequence ID" value="MDU0112428.1"/>
    <property type="molecule type" value="Genomic_DNA"/>
</dbReference>
<dbReference type="InterPro" id="IPR044527">
    <property type="entry name" value="NrtA/CpmA_ABC-bd_dom"/>
</dbReference>
<dbReference type="PANTHER" id="PTHR30024:SF43">
    <property type="entry name" value="BLL4572 PROTEIN"/>
    <property type="match status" value="1"/>
</dbReference>
<evidence type="ECO:0000256" key="1">
    <source>
        <dbReference type="ARBA" id="ARBA00004308"/>
    </source>
</evidence>
<keyword evidence="7" id="KW-1185">Reference proteome</keyword>
<keyword evidence="3" id="KW-1003">Cell membrane</keyword>
<protein>
    <submittedName>
        <fullName evidence="6">CmpA/NrtA family ABC transporter substrate-binding protein</fullName>
    </submittedName>
</protein>
<proteinExistence type="predicted"/>
<accession>A0ABU3QYC9</accession>
<dbReference type="Proteomes" id="UP001257914">
    <property type="component" value="Unassembled WGS sequence"/>
</dbReference>
<dbReference type="Pfam" id="PF13379">
    <property type="entry name" value="NMT1_2"/>
    <property type="match status" value="1"/>
</dbReference>
<evidence type="ECO:0000313" key="6">
    <source>
        <dbReference type="EMBL" id="MDU0112428.1"/>
    </source>
</evidence>
<reference evidence="6 7" key="1">
    <citation type="submission" date="2023-10" db="EMBL/GenBank/DDBJ databases">
        <title>Psychrosphaera aquimaarina strain SW33 isolated from seawater.</title>
        <authorList>
            <person name="Bayburt H."/>
            <person name="Kim J.M."/>
            <person name="Choi B.J."/>
            <person name="Jeon C.O."/>
        </authorList>
    </citation>
    <scope>NUCLEOTIDE SEQUENCE [LARGE SCALE GENOMIC DNA]</scope>
    <source>
        <strain evidence="6 7">KCTC 52743</strain>
    </source>
</reference>
<keyword evidence="2" id="KW-0813">Transport</keyword>
<dbReference type="RefSeq" id="WP_315946161.1">
    <property type="nucleotide sequence ID" value="NZ_JAWCUA010000003.1"/>
</dbReference>
<dbReference type="CDD" id="cd13553">
    <property type="entry name" value="PBP2_NrtA_CpmA_like"/>
    <property type="match status" value="1"/>
</dbReference>
<evidence type="ECO:0000256" key="4">
    <source>
        <dbReference type="ARBA" id="ARBA00022519"/>
    </source>
</evidence>
<comment type="caution">
    <text evidence="6">The sequence shown here is derived from an EMBL/GenBank/DDBJ whole genome shotgun (WGS) entry which is preliminary data.</text>
</comment>
<dbReference type="PANTHER" id="PTHR30024">
    <property type="entry name" value="ALIPHATIC SULFONATES-BINDING PROTEIN-RELATED"/>
    <property type="match status" value="1"/>
</dbReference>
<dbReference type="SUPFAM" id="SSF53850">
    <property type="entry name" value="Periplasmic binding protein-like II"/>
    <property type="match status" value="1"/>
</dbReference>
<evidence type="ECO:0000313" key="7">
    <source>
        <dbReference type="Proteomes" id="UP001257914"/>
    </source>
</evidence>
<keyword evidence="5" id="KW-0472">Membrane</keyword>
<organism evidence="6 7">
    <name type="scientific">Psychrosphaera aquimarina</name>
    <dbReference type="NCBI Taxonomy" id="2044854"/>
    <lineage>
        <taxon>Bacteria</taxon>
        <taxon>Pseudomonadati</taxon>
        <taxon>Pseudomonadota</taxon>
        <taxon>Gammaproteobacteria</taxon>
        <taxon>Alteromonadales</taxon>
        <taxon>Pseudoalteromonadaceae</taxon>
        <taxon>Psychrosphaera</taxon>
    </lineage>
</organism>
<name>A0ABU3QYC9_9GAMM</name>